<evidence type="ECO:0000256" key="7">
    <source>
        <dbReference type="SAM" id="Phobius"/>
    </source>
</evidence>
<evidence type="ECO:0000256" key="1">
    <source>
        <dbReference type="ARBA" id="ARBA00004141"/>
    </source>
</evidence>
<dbReference type="GO" id="GO:0005886">
    <property type="term" value="C:plasma membrane"/>
    <property type="evidence" value="ECO:0007669"/>
    <property type="project" value="TreeGrafter"/>
</dbReference>
<evidence type="ECO:0000256" key="2">
    <source>
        <dbReference type="ARBA" id="ARBA00022448"/>
    </source>
</evidence>
<dbReference type="PANTHER" id="PTHR48041">
    <property type="entry name" value="ABC TRANSPORTER G FAMILY MEMBER 28"/>
    <property type="match status" value="1"/>
</dbReference>
<dbReference type="AlphaFoldDB" id="A0AAN9IBV7"/>
<evidence type="ECO:0000256" key="3">
    <source>
        <dbReference type="ARBA" id="ARBA00022692"/>
    </source>
</evidence>
<dbReference type="Pfam" id="PF01061">
    <property type="entry name" value="ABC2_membrane"/>
    <property type="match status" value="1"/>
</dbReference>
<comment type="caution">
    <text evidence="9">The sequence shown here is derived from an EMBL/GenBank/DDBJ whole genome shotgun (WGS) entry which is preliminary data.</text>
</comment>
<evidence type="ECO:0000256" key="5">
    <source>
        <dbReference type="ARBA" id="ARBA00023136"/>
    </source>
</evidence>
<evidence type="ECO:0000256" key="6">
    <source>
        <dbReference type="SAM" id="MobiDB-lite"/>
    </source>
</evidence>
<reference evidence="9 10" key="1">
    <citation type="submission" date="2024-01" db="EMBL/GenBank/DDBJ databases">
        <title>The genomes of 5 underutilized Papilionoideae crops provide insights into root nodulation and disease resistanc.</title>
        <authorList>
            <person name="Yuan L."/>
        </authorList>
    </citation>
    <scope>NUCLEOTIDE SEQUENCE [LARGE SCALE GENOMIC DNA]</scope>
    <source>
        <strain evidence="9">ZHUSHIDOU_FW_LH</strain>
        <tissue evidence="9">Leaf</tissue>
    </source>
</reference>
<evidence type="ECO:0000313" key="10">
    <source>
        <dbReference type="Proteomes" id="UP001372338"/>
    </source>
</evidence>
<evidence type="ECO:0000256" key="4">
    <source>
        <dbReference type="ARBA" id="ARBA00022989"/>
    </source>
</evidence>
<evidence type="ECO:0000313" key="9">
    <source>
        <dbReference type="EMBL" id="KAK7275153.1"/>
    </source>
</evidence>
<dbReference type="InterPro" id="IPR050352">
    <property type="entry name" value="ABCG_transporters"/>
</dbReference>
<organism evidence="9 10">
    <name type="scientific">Crotalaria pallida</name>
    <name type="common">Smooth rattlebox</name>
    <name type="synonym">Crotalaria striata</name>
    <dbReference type="NCBI Taxonomy" id="3830"/>
    <lineage>
        <taxon>Eukaryota</taxon>
        <taxon>Viridiplantae</taxon>
        <taxon>Streptophyta</taxon>
        <taxon>Embryophyta</taxon>
        <taxon>Tracheophyta</taxon>
        <taxon>Spermatophyta</taxon>
        <taxon>Magnoliopsida</taxon>
        <taxon>eudicotyledons</taxon>
        <taxon>Gunneridae</taxon>
        <taxon>Pentapetalae</taxon>
        <taxon>rosids</taxon>
        <taxon>fabids</taxon>
        <taxon>Fabales</taxon>
        <taxon>Fabaceae</taxon>
        <taxon>Papilionoideae</taxon>
        <taxon>50 kb inversion clade</taxon>
        <taxon>genistoids sensu lato</taxon>
        <taxon>core genistoids</taxon>
        <taxon>Crotalarieae</taxon>
        <taxon>Crotalaria</taxon>
    </lineage>
</organism>
<name>A0AAN9IBV7_CROPI</name>
<keyword evidence="3 7" id="KW-0812">Transmembrane</keyword>
<dbReference type="GO" id="GO:0140359">
    <property type="term" value="F:ABC-type transporter activity"/>
    <property type="evidence" value="ECO:0007669"/>
    <property type="project" value="InterPro"/>
</dbReference>
<dbReference type="PANTHER" id="PTHR48041:SF24">
    <property type="entry name" value="ABC TRANSPORTER G FAMILY MEMBER 21"/>
    <property type="match status" value="1"/>
</dbReference>
<dbReference type="Proteomes" id="UP001372338">
    <property type="component" value="Unassembled WGS sequence"/>
</dbReference>
<keyword evidence="2" id="KW-0813">Transport</keyword>
<keyword evidence="5 7" id="KW-0472">Membrane</keyword>
<keyword evidence="10" id="KW-1185">Reference proteome</keyword>
<accession>A0AAN9IBV7</accession>
<keyword evidence="4 7" id="KW-1133">Transmembrane helix</keyword>
<feature type="region of interest" description="Disordered" evidence="6">
    <location>
        <begin position="198"/>
        <end position="217"/>
    </location>
</feature>
<proteinExistence type="predicted"/>
<sequence length="226" mass="25898">MLTKERSSGMYHLSSYYIARTVGDLPMELVLPTIFATFAYWMGGLKPSLVTFLLTLLIMLFNLHYCYNKLMIRVQYSVNEVYECGPRLHCRVRDFPAIKYLELDNMRGDVVALFVILAKDLKGNIRQSINLKRKWDDGEKEQGKNGSNNSSLFLQIKLADKQAALEKTPWEAMTFNEKVEKFQHKLDSVQTGIVGLYPKGSPSRNSQRPRLNPGLRGGLEIVFNQQ</sequence>
<comment type="subcellular location">
    <subcellularLocation>
        <location evidence="1">Membrane</location>
        <topology evidence="1">Multi-pass membrane protein</topology>
    </subcellularLocation>
</comment>
<feature type="domain" description="ABC-2 type transporter transmembrane" evidence="8">
    <location>
        <begin position="2"/>
        <end position="61"/>
    </location>
</feature>
<protein>
    <recommendedName>
        <fullName evidence="8">ABC-2 type transporter transmembrane domain-containing protein</fullName>
    </recommendedName>
</protein>
<evidence type="ECO:0000259" key="8">
    <source>
        <dbReference type="Pfam" id="PF01061"/>
    </source>
</evidence>
<gene>
    <name evidence="9" type="ORF">RIF29_16262</name>
</gene>
<dbReference type="InterPro" id="IPR013525">
    <property type="entry name" value="ABC2_TM"/>
</dbReference>
<feature type="transmembrane region" description="Helical" evidence="7">
    <location>
        <begin position="49"/>
        <end position="67"/>
    </location>
</feature>
<feature type="transmembrane region" description="Helical" evidence="7">
    <location>
        <begin position="21"/>
        <end position="43"/>
    </location>
</feature>
<dbReference type="EMBL" id="JAYWIO010000003">
    <property type="protein sequence ID" value="KAK7275153.1"/>
    <property type="molecule type" value="Genomic_DNA"/>
</dbReference>